<comment type="caution">
    <text evidence="1">The sequence shown here is derived from an EMBL/GenBank/DDBJ whole genome shotgun (WGS) entry which is preliminary data.</text>
</comment>
<evidence type="ECO:0000313" key="1">
    <source>
        <dbReference type="EMBL" id="KAI8536816.1"/>
    </source>
</evidence>
<keyword evidence="2" id="KW-1185">Reference proteome</keyword>
<organism evidence="1 2">
    <name type="scientific">Rhododendron molle</name>
    <name type="common">Chinese azalea</name>
    <name type="synonym">Azalea mollis</name>
    <dbReference type="NCBI Taxonomy" id="49168"/>
    <lineage>
        <taxon>Eukaryota</taxon>
        <taxon>Viridiplantae</taxon>
        <taxon>Streptophyta</taxon>
        <taxon>Embryophyta</taxon>
        <taxon>Tracheophyta</taxon>
        <taxon>Spermatophyta</taxon>
        <taxon>Magnoliopsida</taxon>
        <taxon>eudicotyledons</taxon>
        <taxon>Gunneridae</taxon>
        <taxon>Pentapetalae</taxon>
        <taxon>asterids</taxon>
        <taxon>Ericales</taxon>
        <taxon>Ericaceae</taxon>
        <taxon>Ericoideae</taxon>
        <taxon>Rhodoreae</taxon>
        <taxon>Rhododendron</taxon>
    </lineage>
</organism>
<name>A0ACC0M701_RHOML</name>
<sequence>MKARQEMIHSGVRLLIHLAYANYLPWTEEGRSFENDCGAMGTSFLSWRTTCQSAAVYACSSYQRALHLVPWQANIYTDIAIASDLICSFNECSKQNHNVWYLNVLLFQLYREKDDTALAMQAFDRSGSIDPSLALPWAGMSADIYAREITPDEAYESCLRAVQILPLVEFQIGLAKLAKLSGRLSSS</sequence>
<evidence type="ECO:0000313" key="2">
    <source>
        <dbReference type="Proteomes" id="UP001062846"/>
    </source>
</evidence>
<proteinExistence type="predicted"/>
<reference evidence="1" key="1">
    <citation type="submission" date="2022-02" db="EMBL/GenBank/DDBJ databases">
        <title>Plant Genome Project.</title>
        <authorList>
            <person name="Zhang R.-G."/>
        </authorList>
    </citation>
    <scope>NUCLEOTIDE SEQUENCE</scope>
    <source>
        <strain evidence="1">AT1</strain>
    </source>
</reference>
<gene>
    <name evidence="1" type="ORF">RHMOL_Rhmol10G0286100</name>
</gene>
<dbReference type="EMBL" id="CM046397">
    <property type="protein sequence ID" value="KAI8536816.1"/>
    <property type="molecule type" value="Genomic_DNA"/>
</dbReference>
<dbReference type="Proteomes" id="UP001062846">
    <property type="component" value="Chromosome 10"/>
</dbReference>
<protein>
    <submittedName>
        <fullName evidence="1">Uncharacterized protein</fullName>
    </submittedName>
</protein>
<accession>A0ACC0M701</accession>